<protein>
    <submittedName>
        <fullName evidence="1">Uncharacterized protein</fullName>
    </submittedName>
</protein>
<proteinExistence type="predicted"/>
<accession>A0A738XFJ5</accession>
<evidence type="ECO:0000313" key="1">
    <source>
        <dbReference type="EMBL" id="HAE9261359.1"/>
    </source>
</evidence>
<reference evidence="1" key="1">
    <citation type="journal article" date="2018" name="Genome Biol.">
        <title>SKESA: strategic k-mer extension for scrupulous assemblies.</title>
        <authorList>
            <person name="Souvorov A."/>
            <person name="Agarwala R."/>
            <person name="Lipman D.J."/>
        </authorList>
    </citation>
    <scope>NUCLEOTIDE SEQUENCE</scope>
    <source>
        <strain evidence="1">13-3002</strain>
    </source>
</reference>
<organism evidence="1">
    <name type="scientific">Salmonella enterica subsp. arizonae serovar 48:z4,z24:-</name>
    <dbReference type="NCBI Taxonomy" id="1967584"/>
    <lineage>
        <taxon>Bacteria</taxon>
        <taxon>Pseudomonadati</taxon>
        <taxon>Pseudomonadota</taxon>
        <taxon>Gammaproteobacteria</taxon>
        <taxon>Enterobacterales</taxon>
        <taxon>Enterobacteriaceae</taxon>
        <taxon>Salmonella</taxon>
    </lineage>
</organism>
<gene>
    <name evidence="1" type="ORF">G4Y52_001012</name>
</gene>
<name>A0A738XFJ5_SALER</name>
<reference evidence="1" key="2">
    <citation type="submission" date="2018-07" db="EMBL/GenBank/DDBJ databases">
        <authorList>
            <consortium name="NCBI Pathogen Detection Project"/>
        </authorList>
    </citation>
    <scope>NUCLEOTIDE SEQUENCE</scope>
    <source>
        <strain evidence="1">13-3002</strain>
    </source>
</reference>
<sequence length="48" mass="5690">MTNNKLPEWRKALNKAVENYQSTQAWYEENPDNPSAEQDVYERLACED</sequence>
<dbReference type="AlphaFoldDB" id="A0A738XFJ5"/>
<dbReference type="EMBL" id="DAATNN010000004">
    <property type="protein sequence ID" value="HAE9261359.1"/>
    <property type="molecule type" value="Genomic_DNA"/>
</dbReference>
<comment type="caution">
    <text evidence="1">The sequence shown here is derived from an EMBL/GenBank/DDBJ whole genome shotgun (WGS) entry which is preliminary data.</text>
</comment>